<dbReference type="InterPro" id="IPR002110">
    <property type="entry name" value="Ankyrin_rpt"/>
</dbReference>
<dbReference type="PROSITE" id="PS50088">
    <property type="entry name" value="ANK_REPEAT"/>
    <property type="match status" value="1"/>
</dbReference>
<dbReference type="SMART" id="SM00248">
    <property type="entry name" value="ANK"/>
    <property type="match status" value="7"/>
</dbReference>
<dbReference type="Pfam" id="PF00023">
    <property type="entry name" value="Ank"/>
    <property type="match status" value="1"/>
</dbReference>
<dbReference type="InterPro" id="IPR036770">
    <property type="entry name" value="Ankyrin_rpt-contain_sf"/>
</dbReference>
<feature type="repeat" description="ANK" evidence="1">
    <location>
        <begin position="91"/>
        <end position="125"/>
    </location>
</feature>
<dbReference type="Pfam" id="PF12796">
    <property type="entry name" value="Ank_2"/>
    <property type="match status" value="1"/>
</dbReference>
<dbReference type="EMBL" id="JAOAOG010000037">
    <property type="protein sequence ID" value="KAJ6252895.1"/>
    <property type="molecule type" value="Genomic_DNA"/>
</dbReference>
<gene>
    <name evidence="2" type="ORF">M0813_13757</name>
</gene>
<protein>
    <recommendedName>
        <fullName evidence="4">Ankyrin repeat protein</fullName>
    </recommendedName>
</protein>
<dbReference type="PANTHER" id="PTHR24121:SF23">
    <property type="entry name" value="NO MECHANORECEPTOR POTENTIAL C, ISOFORM H"/>
    <property type="match status" value="1"/>
</dbReference>
<name>A0ABQ8Z847_9EUKA</name>
<evidence type="ECO:0000313" key="2">
    <source>
        <dbReference type="EMBL" id="KAJ6252895.1"/>
    </source>
</evidence>
<dbReference type="Proteomes" id="UP001150062">
    <property type="component" value="Unassembled WGS sequence"/>
</dbReference>
<evidence type="ECO:0000313" key="3">
    <source>
        <dbReference type="Proteomes" id="UP001150062"/>
    </source>
</evidence>
<evidence type="ECO:0000256" key="1">
    <source>
        <dbReference type="PROSITE-ProRule" id="PRU00023"/>
    </source>
</evidence>
<dbReference type="PROSITE" id="PS50297">
    <property type="entry name" value="ANK_REP_REGION"/>
    <property type="match status" value="1"/>
</dbReference>
<accession>A0ABQ8Z847</accession>
<dbReference type="Gene3D" id="1.25.40.20">
    <property type="entry name" value="Ankyrin repeat-containing domain"/>
    <property type="match status" value="2"/>
</dbReference>
<keyword evidence="1" id="KW-0040">ANK repeat</keyword>
<organism evidence="2 3">
    <name type="scientific">Anaeramoeba flamelloides</name>
    <dbReference type="NCBI Taxonomy" id="1746091"/>
    <lineage>
        <taxon>Eukaryota</taxon>
        <taxon>Metamonada</taxon>
        <taxon>Anaeramoebidae</taxon>
        <taxon>Anaeramoeba</taxon>
    </lineage>
</organism>
<dbReference type="PANTHER" id="PTHR24121">
    <property type="entry name" value="NO MECHANORECEPTOR POTENTIAL C, ISOFORM D-RELATED"/>
    <property type="match status" value="1"/>
</dbReference>
<proteinExistence type="predicted"/>
<evidence type="ECO:0008006" key="4">
    <source>
        <dbReference type="Google" id="ProtNLM"/>
    </source>
</evidence>
<reference evidence="2" key="1">
    <citation type="submission" date="2022-08" db="EMBL/GenBank/DDBJ databases">
        <title>Novel sulfate-reducing endosymbionts in the free-living metamonad Anaeramoeba.</title>
        <authorList>
            <person name="Jerlstrom-Hultqvist J."/>
            <person name="Cepicka I."/>
            <person name="Gallot-Lavallee L."/>
            <person name="Salas-Leiva D."/>
            <person name="Curtis B.A."/>
            <person name="Zahonova K."/>
            <person name="Pipaliya S."/>
            <person name="Dacks J."/>
            <person name="Roger A.J."/>
        </authorList>
    </citation>
    <scope>NUCLEOTIDE SEQUENCE</scope>
    <source>
        <strain evidence="2">Schooner1</strain>
    </source>
</reference>
<keyword evidence="3" id="KW-1185">Reference proteome</keyword>
<comment type="caution">
    <text evidence="2">The sequence shown here is derived from an EMBL/GenBank/DDBJ whole genome shotgun (WGS) entry which is preliminary data.</text>
</comment>
<sequence>MEQILSQDEINLLKWGKLELVEDYFNKSNFIRLKTNQFLSIKIVSQWNNDCGVLSWLISSLLGSDQNDQNDQNTLLCAPTLKANPNFKNSQGDTPLHLLCKSAEANGLTLGLLIAHGCNVNIVNNLGESPLHILCSRSEHKRVNYSLALEKIQVLLHWKANPNKGNLYGETPLHFLFSQDIQTKQFVKFRILVFKLFLKYGFDLKTKNNSGETILHNYCFHCGEFSTLKILMRQFLKILNCQTDDCKNTCLHALTLYNPNPKSINLLISNGADLSLQNSDGETPLHCLINSVPHQDILQNLIPKFINQINIQDMMGSSPFHLICLNSFNYPQTLLNLLSNPKIDYFLENYKGNNMMHLLCFTVNANFKLIEIANSKTDFKLLNKTNNKNQTPLYFIVNSLLRIFKY</sequence>
<dbReference type="SUPFAM" id="SSF48403">
    <property type="entry name" value="Ankyrin repeat"/>
    <property type="match status" value="2"/>
</dbReference>